<sequence length="466" mass="54248">MGDCQSKRTDDSEDQANNQQQPQQQIGKITAVDQNDTKDQQQIFATQNQNQNPQFANQLKALQQRHQIEIENAQCSPQFMEANQIDQQNFLMQLNQKHEEEINKLQLQANSQINSPFFHNNNNQESQQDNNQYQKQFSDIMEQFPSAELTNFYIVTTIFSPIQTKQKLETYKKFAQTCEQYDIKLITIEYTYMGCPFVATEQFFEPYHFQIRIDDPMFLKYNLVNSILEKLPNEWGWLAIIDYNVIFKNFDWIQQAKQNLQFTVAQQLYEYAKEIPTTNQIIPGTQSNLNENMMNINMNTNTDISGIGNIPKDCLAKHFANLDLNEFQLQDIVNNYECGKAWAFRRDFIDVFGLPELFITGFEEIFFLLSLSGQCASIAGEVFSEQTLRIIQSFEKKYQQKNIKYGYINNCEIDYVQIGSGDYNVNEAIELMKMISENLSKDSQGIYVANNDDISNINEGIKNNIL</sequence>
<keyword evidence="4" id="KW-1185">Reference proteome</keyword>
<feature type="compositionally biased region" description="Low complexity" evidence="2">
    <location>
        <begin position="15"/>
        <end position="25"/>
    </location>
</feature>
<proteinExistence type="predicted"/>
<keyword evidence="1" id="KW-0175">Coiled coil</keyword>
<comment type="caution">
    <text evidence="3">The sequence shown here is derived from an EMBL/GenBank/DDBJ whole genome shotgun (WGS) entry which is preliminary data.</text>
</comment>
<protein>
    <submittedName>
        <fullName evidence="3">Uncharacterized protein</fullName>
    </submittedName>
</protein>
<organism evidence="3 4">
    <name type="scientific">Pseudocohnilembus persalinus</name>
    <name type="common">Ciliate</name>
    <dbReference type="NCBI Taxonomy" id="266149"/>
    <lineage>
        <taxon>Eukaryota</taxon>
        <taxon>Sar</taxon>
        <taxon>Alveolata</taxon>
        <taxon>Ciliophora</taxon>
        <taxon>Intramacronucleata</taxon>
        <taxon>Oligohymenophorea</taxon>
        <taxon>Scuticociliatia</taxon>
        <taxon>Philasterida</taxon>
        <taxon>Pseudocohnilembidae</taxon>
        <taxon>Pseudocohnilembus</taxon>
    </lineage>
</organism>
<dbReference type="InParanoid" id="A0A0V0R901"/>
<evidence type="ECO:0000256" key="2">
    <source>
        <dbReference type="SAM" id="MobiDB-lite"/>
    </source>
</evidence>
<accession>A0A0V0R901</accession>
<feature type="compositionally biased region" description="Basic and acidic residues" evidence="2">
    <location>
        <begin position="1"/>
        <end position="10"/>
    </location>
</feature>
<name>A0A0V0R901_PSEPJ</name>
<feature type="region of interest" description="Disordered" evidence="2">
    <location>
        <begin position="1"/>
        <end position="35"/>
    </location>
</feature>
<gene>
    <name evidence="3" type="ORF">PPERSA_12095</name>
</gene>
<evidence type="ECO:0000256" key="1">
    <source>
        <dbReference type="SAM" id="Coils"/>
    </source>
</evidence>
<dbReference type="AlphaFoldDB" id="A0A0V0R901"/>
<evidence type="ECO:0000313" key="4">
    <source>
        <dbReference type="Proteomes" id="UP000054937"/>
    </source>
</evidence>
<dbReference type="OrthoDB" id="2151435at2759"/>
<evidence type="ECO:0000313" key="3">
    <source>
        <dbReference type="EMBL" id="KRX10971.1"/>
    </source>
</evidence>
<dbReference type="EMBL" id="LDAU01000013">
    <property type="protein sequence ID" value="KRX10971.1"/>
    <property type="molecule type" value="Genomic_DNA"/>
</dbReference>
<reference evidence="3 4" key="1">
    <citation type="journal article" date="2015" name="Sci. Rep.">
        <title>Genome of the facultative scuticociliatosis pathogen Pseudocohnilembus persalinus provides insight into its virulence through horizontal gene transfer.</title>
        <authorList>
            <person name="Xiong J."/>
            <person name="Wang G."/>
            <person name="Cheng J."/>
            <person name="Tian M."/>
            <person name="Pan X."/>
            <person name="Warren A."/>
            <person name="Jiang C."/>
            <person name="Yuan D."/>
            <person name="Miao W."/>
        </authorList>
    </citation>
    <scope>NUCLEOTIDE SEQUENCE [LARGE SCALE GENOMIC DNA]</scope>
    <source>
        <strain evidence="3">36N120E</strain>
    </source>
</reference>
<feature type="coiled-coil region" evidence="1">
    <location>
        <begin position="56"/>
        <end position="143"/>
    </location>
</feature>
<dbReference type="Proteomes" id="UP000054937">
    <property type="component" value="Unassembled WGS sequence"/>
</dbReference>